<sequence>MIQREKLSRPPTHPQGDTPPPNSQEPIRMEKHLLFTSATPSDHTESVATGPRFVLGALRRPEFDLILRRAQQRSMAATASSLDVELQLGIREWSTLETAEGNVAPSNSREGLANQDSSGNDLTDTDAPSQEGVAHDAQWSTNLSPEKSVWFAGGEEPFIDDLPRLVPRPYWRNKPPVPRTNTTTTT</sequence>
<feature type="compositionally biased region" description="Polar residues" evidence="1">
    <location>
        <begin position="104"/>
        <end position="128"/>
    </location>
</feature>
<protein>
    <submittedName>
        <fullName evidence="2">Putative phosphatase 1 regulatory subunit 42-like</fullName>
    </submittedName>
</protein>
<feature type="region of interest" description="Disordered" evidence="1">
    <location>
        <begin position="99"/>
        <end position="141"/>
    </location>
</feature>
<dbReference type="EMBL" id="JAHLQT010007678">
    <property type="protein sequence ID" value="KAG7174302.1"/>
    <property type="molecule type" value="Genomic_DNA"/>
</dbReference>
<accession>A0A8J5TL32</accession>
<feature type="compositionally biased region" description="Pro residues" evidence="1">
    <location>
        <begin position="11"/>
        <end position="23"/>
    </location>
</feature>
<evidence type="ECO:0000313" key="2">
    <source>
        <dbReference type="EMBL" id="KAG7174302.1"/>
    </source>
</evidence>
<name>A0A8J5TL32_HOMAM</name>
<feature type="region of interest" description="Disordered" evidence="1">
    <location>
        <begin position="1"/>
        <end position="47"/>
    </location>
</feature>
<dbReference type="AlphaFoldDB" id="A0A8J5TL32"/>
<proteinExistence type="predicted"/>
<feature type="region of interest" description="Disordered" evidence="1">
    <location>
        <begin position="165"/>
        <end position="186"/>
    </location>
</feature>
<gene>
    <name evidence="2" type="ORF">Hamer_G003238</name>
</gene>
<dbReference type="Proteomes" id="UP000747542">
    <property type="component" value="Unassembled WGS sequence"/>
</dbReference>
<organism evidence="2 3">
    <name type="scientific">Homarus americanus</name>
    <name type="common">American lobster</name>
    <dbReference type="NCBI Taxonomy" id="6706"/>
    <lineage>
        <taxon>Eukaryota</taxon>
        <taxon>Metazoa</taxon>
        <taxon>Ecdysozoa</taxon>
        <taxon>Arthropoda</taxon>
        <taxon>Crustacea</taxon>
        <taxon>Multicrustacea</taxon>
        <taxon>Malacostraca</taxon>
        <taxon>Eumalacostraca</taxon>
        <taxon>Eucarida</taxon>
        <taxon>Decapoda</taxon>
        <taxon>Pleocyemata</taxon>
        <taxon>Astacidea</taxon>
        <taxon>Nephropoidea</taxon>
        <taxon>Nephropidae</taxon>
        <taxon>Homarus</taxon>
    </lineage>
</organism>
<comment type="caution">
    <text evidence="2">The sequence shown here is derived from an EMBL/GenBank/DDBJ whole genome shotgun (WGS) entry which is preliminary data.</text>
</comment>
<reference evidence="2" key="1">
    <citation type="journal article" date="2021" name="Sci. Adv.">
        <title>The American lobster genome reveals insights on longevity, neural, and immune adaptations.</title>
        <authorList>
            <person name="Polinski J.M."/>
            <person name="Zimin A.V."/>
            <person name="Clark K.F."/>
            <person name="Kohn A.B."/>
            <person name="Sadowski N."/>
            <person name="Timp W."/>
            <person name="Ptitsyn A."/>
            <person name="Khanna P."/>
            <person name="Romanova D.Y."/>
            <person name="Williams P."/>
            <person name="Greenwood S.J."/>
            <person name="Moroz L.L."/>
            <person name="Walt D.R."/>
            <person name="Bodnar A.G."/>
        </authorList>
    </citation>
    <scope>NUCLEOTIDE SEQUENCE</scope>
    <source>
        <strain evidence="2">GMGI-L3</strain>
    </source>
</reference>
<evidence type="ECO:0000256" key="1">
    <source>
        <dbReference type="SAM" id="MobiDB-lite"/>
    </source>
</evidence>
<evidence type="ECO:0000313" key="3">
    <source>
        <dbReference type="Proteomes" id="UP000747542"/>
    </source>
</evidence>
<keyword evidence="3" id="KW-1185">Reference proteome</keyword>